<proteinExistence type="inferred from homology"/>
<dbReference type="SUPFAM" id="SSF63877">
    <property type="entry name" value="Methuselah ectodomain"/>
    <property type="match status" value="1"/>
</dbReference>
<dbReference type="InterPro" id="IPR017981">
    <property type="entry name" value="GPCR_2-like_7TM"/>
</dbReference>
<feature type="transmembrane region" description="Helical" evidence="9">
    <location>
        <begin position="214"/>
        <end position="236"/>
    </location>
</feature>
<feature type="transmembrane region" description="Helical" evidence="9">
    <location>
        <begin position="186"/>
        <end position="207"/>
    </location>
</feature>
<feature type="transmembrane region" description="Helical" evidence="9">
    <location>
        <begin position="291"/>
        <end position="312"/>
    </location>
</feature>
<dbReference type="InterPro" id="IPR036272">
    <property type="entry name" value="Methuselah_N_sf"/>
</dbReference>
<dbReference type="Gene3D" id="1.20.1070.10">
    <property type="entry name" value="Rhodopsin 7-helix transmembrane proteins"/>
    <property type="match status" value="1"/>
</dbReference>
<reference evidence="12 13" key="1">
    <citation type="journal article" date="2024" name="BMC Genomics">
        <title>Genome assembly of redclaw crayfish (Cherax quadricarinatus) provides insights into its immune adaptation and hypoxia tolerance.</title>
        <authorList>
            <person name="Liu Z."/>
            <person name="Zheng J."/>
            <person name="Li H."/>
            <person name="Fang K."/>
            <person name="Wang S."/>
            <person name="He J."/>
            <person name="Zhou D."/>
            <person name="Weng S."/>
            <person name="Chi M."/>
            <person name="Gu Z."/>
            <person name="He J."/>
            <person name="Li F."/>
            <person name="Wang M."/>
        </authorList>
    </citation>
    <scope>NUCLEOTIDE SEQUENCE [LARGE SCALE GENOMIC DNA]</scope>
    <source>
        <strain evidence="12">ZL_2023a</strain>
    </source>
</reference>
<feature type="transmembrane region" description="Helical" evidence="9">
    <location>
        <begin position="341"/>
        <end position="363"/>
    </location>
</feature>
<keyword evidence="13" id="KW-1185">Reference proteome</keyword>
<dbReference type="InterPro" id="IPR000832">
    <property type="entry name" value="GPCR_2_secretin-like"/>
</dbReference>
<protein>
    <recommendedName>
        <fullName evidence="11">G-protein coupled receptors family 2 profile 2 domain-containing protein</fullName>
    </recommendedName>
</protein>
<evidence type="ECO:0000259" key="11">
    <source>
        <dbReference type="PROSITE" id="PS50261"/>
    </source>
</evidence>
<dbReference type="GO" id="GO:0004930">
    <property type="term" value="F:G protein-coupled receptor activity"/>
    <property type="evidence" value="ECO:0007669"/>
    <property type="project" value="UniProtKB-KW"/>
</dbReference>
<dbReference type="EMBL" id="JARKIK010000014">
    <property type="protein sequence ID" value="KAK8747617.1"/>
    <property type="molecule type" value="Genomic_DNA"/>
</dbReference>
<gene>
    <name evidence="12" type="ORF">OTU49_016496</name>
</gene>
<keyword evidence="3 9" id="KW-0812">Transmembrane</keyword>
<evidence type="ECO:0000256" key="5">
    <source>
        <dbReference type="ARBA" id="ARBA00022989"/>
    </source>
</evidence>
<evidence type="ECO:0000256" key="4">
    <source>
        <dbReference type="ARBA" id="ARBA00022729"/>
    </source>
</evidence>
<comment type="similarity">
    <text evidence="2">Belongs to the G-protein coupled receptor 2 family. Mth subfamily.</text>
</comment>
<keyword evidence="6" id="KW-0807">Transducer</keyword>
<evidence type="ECO:0000256" key="9">
    <source>
        <dbReference type="SAM" id="Phobius"/>
    </source>
</evidence>
<evidence type="ECO:0000256" key="10">
    <source>
        <dbReference type="SAM" id="SignalP"/>
    </source>
</evidence>
<feature type="transmembrane region" description="Helical" evidence="9">
    <location>
        <begin position="256"/>
        <end position="279"/>
    </location>
</feature>
<feature type="transmembrane region" description="Helical" evidence="9">
    <location>
        <begin position="416"/>
        <end position="438"/>
    </location>
</feature>
<sequence>MASATCGLLLVALLVVGVAGSGASSGQNTVNEEGRASPLTQEEVEEKVEALLEVGEIEANVTVPVCCGFDMVFNMSKMSCDPAQEKPLISFHHEDGLPVEYQFAYKVRAGFPNCTFFSLQPEVEPEDAFHLLPNGQLVIPSNTNRRLSTDQFCLLVTEEQVEAIVCFPDKVRMKESSFDRVVYQTLYPVGLIISAIFLATTFLVYCMVGELQDLLGRCLMCSVLALCIAQVSTVIVQMATHLLSMTACIFMAVMMHFWYLSAFLWLNVICFNVFLTVWWKSDASYGRVSRWFAIFSAYGWGLALLLTSLAIARDFSEELDGSGLPKPNFGQARCWFSGDDALIIFFYGPTSVVLGLNVVLFCASAYKLCSLNKSSEARMFQFSLYLKLFVLMGVTWIFEVISYFVQRKAKDSNTNYVWLVFDMINIMQGLIIFVVFVCRRAVLIRVCEVVCGVSYSKQKFPSYYLNTDADLPNNEIKHSVI</sequence>
<keyword evidence="4 10" id="KW-0732">Signal</keyword>
<keyword evidence="6" id="KW-0675">Receptor</keyword>
<evidence type="ECO:0000256" key="6">
    <source>
        <dbReference type="ARBA" id="ARBA00023040"/>
    </source>
</evidence>
<dbReference type="GO" id="GO:0016020">
    <property type="term" value="C:membrane"/>
    <property type="evidence" value="ECO:0007669"/>
    <property type="project" value="UniProtKB-SubCell"/>
</dbReference>
<feature type="chain" id="PRO_5043743650" description="G-protein coupled receptors family 2 profile 2 domain-containing protein" evidence="10">
    <location>
        <begin position="21"/>
        <end position="481"/>
    </location>
</feature>
<dbReference type="AlphaFoldDB" id="A0AAW0XTC1"/>
<dbReference type="InterPro" id="IPR052808">
    <property type="entry name" value="GPCR_Mth-like"/>
</dbReference>
<name>A0AAW0XTC1_CHEQU</name>
<keyword evidence="5 9" id="KW-1133">Transmembrane helix</keyword>
<dbReference type="PANTHER" id="PTHR46953">
    <property type="entry name" value="G-PROTEIN COUPLED RECEPTOR MTH-LIKE 1-RELATED"/>
    <property type="match status" value="1"/>
</dbReference>
<evidence type="ECO:0000256" key="7">
    <source>
        <dbReference type="ARBA" id="ARBA00023136"/>
    </source>
</evidence>
<keyword evidence="7 9" id="KW-0472">Membrane</keyword>
<feature type="domain" description="G-protein coupled receptors family 2 profile 2" evidence="11">
    <location>
        <begin position="183"/>
        <end position="440"/>
    </location>
</feature>
<accession>A0AAW0XTC1</accession>
<evidence type="ECO:0000256" key="2">
    <source>
        <dbReference type="ARBA" id="ARBA00008979"/>
    </source>
</evidence>
<comment type="caution">
    <text evidence="12">The sequence shown here is derived from an EMBL/GenBank/DDBJ whole genome shotgun (WGS) entry which is preliminary data.</text>
</comment>
<dbReference type="PROSITE" id="PS50261">
    <property type="entry name" value="G_PROTEIN_RECEP_F2_4"/>
    <property type="match status" value="1"/>
</dbReference>
<evidence type="ECO:0000256" key="1">
    <source>
        <dbReference type="ARBA" id="ARBA00004141"/>
    </source>
</evidence>
<dbReference type="Proteomes" id="UP001445076">
    <property type="component" value="Unassembled WGS sequence"/>
</dbReference>
<evidence type="ECO:0000313" key="13">
    <source>
        <dbReference type="Proteomes" id="UP001445076"/>
    </source>
</evidence>
<feature type="region of interest" description="Disordered" evidence="8">
    <location>
        <begin position="22"/>
        <end position="41"/>
    </location>
</feature>
<dbReference type="PANTHER" id="PTHR46953:SF1">
    <property type="entry name" value="G-PROTEIN COUPLED RECEPTOR MTH-LIKE 1-RELATED"/>
    <property type="match status" value="1"/>
</dbReference>
<evidence type="ECO:0000313" key="12">
    <source>
        <dbReference type="EMBL" id="KAK8747617.1"/>
    </source>
</evidence>
<evidence type="ECO:0000256" key="8">
    <source>
        <dbReference type="SAM" id="MobiDB-lite"/>
    </source>
</evidence>
<dbReference type="InterPro" id="IPR023311">
    <property type="entry name" value="Methusela_ecto_dom_2"/>
</dbReference>
<organism evidence="12 13">
    <name type="scientific">Cherax quadricarinatus</name>
    <name type="common">Australian red claw crayfish</name>
    <dbReference type="NCBI Taxonomy" id="27406"/>
    <lineage>
        <taxon>Eukaryota</taxon>
        <taxon>Metazoa</taxon>
        <taxon>Ecdysozoa</taxon>
        <taxon>Arthropoda</taxon>
        <taxon>Crustacea</taxon>
        <taxon>Multicrustacea</taxon>
        <taxon>Malacostraca</taxon>
        <taxon>Eumalacostraca</taxon>
        <taxon>Eucarida</taxon>
        <taxon>Decapoda</taxon>
        <taxon>Pleocyemata</taxon>
        <taxon>Astacidea</taxon>
        <taxon>Parastacoidea</taxon>
        <taxon>Parastacidae</taxon>
        <taxon>Cherax</taxon>
    </lineage>
</organism>
<dbReference type="GO" id="GO:0007166">
    <property type="term" value="P:cell surface receptor signaling pathway"/>
    <property type="evidence" value="ECO:0007669"/>
    <property type="project" value="InterPro"/>
</dbReference>
<feature type="signal peptide" evidence="10">
    <location>
        <begin position="1"/>
        <end position="20"/>
    </location>
</feature>
<dbReference type="CDD" id="cd15039">
    <property type="entry name" value="7tmB3_Methuselah-like"/>
    <property type="match status" value="1"/>
</dbReference>
<keyword evidence="6" id="KW-0297">G-protein coupled receptor</keyword>
<dbReference type="Pfam" id="PF00002">
    <property type="entry name" value="7tm_2"/>
    <property type="match status" value="1"/>
</dbReference>
<feature type="transmembrane region" description="Helical" evidence="9">
    <location>
        <begin position="384"/>
        <end position="404"/>
    </location>
</feature>
<dbReference type="Gene3D" id="2.170.180.11">
    <property type="entry name" value="Methuselah ectodomain, domain 2"/>
    <property type="match status" value="1"/>
</dbReference>
<evidence type="ECO:0000256" key="3">
    <source>
        <dbReference type="ARBA" id="ARBA00022692"/>
    </source>
</evidence>
<comment type="subcellular location">
    <subcellularLocation>
        <location evidence="1">Membrane</location>
        <topology evidence="1">Multi-pass membrane protein</topology>
    </subcellularLocation>
</comment>